<dbReference type="OrthoDB" id="441221at2759"/>
<feature type="compositionally biased region" description="Basic and acidic residues" evidence="1">
    <location>
        <begin position="442"/>
        <end position="463"/>
    </location>
</feature>
<accession>A0A1Q9D1U8</accession>
<proteinExistence type="predicted"/>
<sequence length="1842" mass="209907">MAADDQAWVRQFDMAARTSQEMAPYVPPDIVYHTTPDHSITNLERSMKYFGAHARLMRQLIHFHEAVDLSLWPSPFDPSISKRKLEKWYFHVRAAIRLLREADHDKNRLETTGQREVHVNVTSPDLDFLGGSVDCEMDVDEITGRGGWSDTMERIIGSVLLEPPKEPVFRVPNDHSTASTATLRPRTELACINSCDLDKHLKFQSDGHVYFFKDAKVGCSVTTLIHKHSDEFDPQAALVMMKTGRCVVYSHFPDRKAKRNVAANSGTWMHAMLEHMFNGYQIAAGDMQGELDAAVNIVSQMGDIEAYRTECPDEDVAGSIDMVLKRRDSPVFYLVDWKRSEKLEDKYNGFGKTMKAPLESVADCQGQHYRLQLNMYKWILEKYYGIQIHGMKVVCIHPRYLPDGFVDDVPNMQGLVSELMQCRRNRKTAQGPDQDAAVAQESFREDEVQARASPREDLSPTERDLRAEYPDISEDIRRMMLVAAHLAEGHLVDKPMMTDCAVLHWVHGFFVSLEGIFRRMKPEITRKANSVARSIAADMQNYEAEAEYLEACRDATTKRIDTPAYPPRLDDDMREEREREPKARGRKQAPEVWTLEMASRCWKLSGHLRFELMQTRMTSLLVEWCETEDQRSPSVCYDDICFMYDASNSDTPIRAVKKGPQNNCYVKIPHPILDPVMECNMERLQLFYQRTWWCNIEVFLCCQAAISIAKRGLNVDRCFIGISPGGEGQSLFSMHLAEMYKHNHAFFDPNIWHLDEELRKQVESFARCFVLTGQEAPETNKKLHIDLYKKTISADGIMGRKPYGYIAHVHYCWMDAKARFIHEKFLVKYPDHEKDCYKLIEDYCNGGDNFLTEDTMRSACGLPARQRQQYVEEGLANLLDADAESDQERQEKSDVWDNLRRFFVQQMIEKELGVMTFYDFKKLALISADHPNLSKSDMWDALEKNVVARAAIGKQKTSKEKPGAYIPILRFKHEDVLMDFQEEHDVGLARRYAQMCRGRGANAENMKLSIEPWCQWPRKEDPLLSRYADKPAYSVKGSKEIINTVLNGGTPPSHLREHDLIKKLQQISIYIRWMACNLLYSDYQLLKNVKHKTLPAATIMSQMWYAVEDMILQAWTEHALIGIPKHLSLHFDGIRISTDHIGDVAEYIRGCQDAIKAKTGFEVKISAKTHGSFMKLLKKRSAASKTTANVPAKLLDSGHCIPCGVWHTVPLSRPALVTAIQNAERADNIEAMKVKLRSYRSVASMCDLELLCCVGLPPSYVQSFVMHYEGDGSPHCVAVKIEKSSNAVTVIDGTEQYKLQQASMLLDMVAGAAASSESEKDCQPHERDDGLMYDEDDVPVIRDGILERLQAEAETLAKRLSRRSLPVEGRHACPACPFRSFRERRQLRVHFAKYHSAKNQFVCSGTKQLKVILALSDHAASSQTSACDLLETSATIMRSTIVPPLEATLNHIDKRIRLVYKVQHWLPMLEGVAFSEAFSDKLGQMTEVPDVLDNMDTDASRYPLFSFPVEAYVKDPGTNVNVSLEMLLEKAHSPQGRLEMVSAGKTNMLFTNVREDAPWANTLFSTAPWHVYPKLMDIKYFRLDMVMFDIMHIWHLGCGCGRDVAGTCIQELTKARIFVGSNIEERLQSAYQSLTSWAREHNKALAIKKFTQENVNWHSDACPVALREASTAPSGKRAHGRHWKEKRRRFSLQLMKGQLCPYCQYKDYDRMQHPEQCPVLYQLASQWLRPEYSQRSEVGFKHGKFAVMGSRESLQFIRGGQKMSFGLLEPRSAGRLPRAQQFQGRESYMLIALIHGLINFRREVADPVSAPASPPVCAPLVSAGSESLRQLATQLPKTAMPD</sequence>
<protein>
    <submittedName>
        <fullName evidence="2">Uncharacterized protein</fullName>
    </submittedName>
</protein>
<reference evidence="2 3" key="1">
    <citation type="submission" date="2016-02" db="EMBL/GenBank/DDBJ databases">
        <title>Genome analysis of coral dinoflagellate symbionts highlights evolutionary adaptations to a symbiotic lifestyle.</title>
        <authorList>
            <person name="Aranda M."/>
            <person name="Li Y."/>
            <person name="Liew Y.J."/>
            <person name="Baumgarten S."/>
            <person name="Simakov O."/>
            <person name="Wilson M."/>
            <person name="Piel J."/>
            <person name="Ashoor H."/>
            <person name="Bougouffa S."/>
            <person name="Bajic V.B."/>
            <person name="Ryu T."/>
            <person name="Ravasi T."/>
            <person name="Bayer T."/>
            <person name="Micklem G."/>
            <person name="Kim H."/>
            <person name="Bhak J."/>
            <person name="Lajeunesse T.C."/>
            <person name="Voolstra C.R."/>
        </authorList>
    </citation>
    <scope>NUCLEOTIDE SEQUENCE [LARGE SCALE GENOMIC DNA]</scope>
    <source>
        <strain evidence="2 3">CCMP2467</strain>
    </source>
</reference>
<keyword evidence="3" id="KW-1185">Reference proteome</keyword>
<dbReference type="EMBL" id="LSRX01000776">
    <property type="protein sequence ID" value="OLP89151.1"/>
    <property type="molecule type" value="Genomic_DNA"/>
</dbReference>
<comment type="caution">
    <text evidence="2">The sequence shown here is derived from an EMBL/GenBank/DDBJ whole genome shotgun (WGS) entry which is preliminary data.</text>
</comment>
<dbReference type="Gene3D" id="3.90.320.10">
    <property type="match status" value="1"/>
</dbReference>
<evidence type="ECO:0000313" key="3">
    <source>
        <dbReference type="Proteomes" id="UP000186817"/>
    </source>
</evidence>
<name>A0A1Q9D1U8_SYMMI</name>
<dbReference type="InterPro" id="IPR011604">
    <property type="entry name" value="PDDEXK-like_dom_sf"/>
</dbReference>
<feature type="region of interest" description="Disordered" evidence="1">
    <location>
        <begin position="426"/>
        <end position="463"/>
    </location>
</feature>
<feature type="region of interest" description="Disordered" evidence="1">
    <location>
        <begin position="560"/>
        <end position="588"/>
    </location>
</feature>
<dbReference type="Proteomes" id="UP000186817">
    <property type="component" value="Unassembled WGS sequence"/>
</dbReference>
<evidence type="ECO:0000313" key="2">
    <source>
        <dbReference type="EMBL" id="OLP89151.1"/>
    </source>
</evidence>
<feature type="compositionally biased region" description="Basic and acidic residues" evidence="1">
    <location>
        <begin position="568"/>
        <end position="583"/>
    </location>
</feature>
<organism evidence="2 3">
    <name type="scientific">Symbiodinium microadriaticum</name>
    <name type="common">Dinoflagellate</name>
    <name type="synonym">Zooxanthella microadriatica</name>
    <dbReference type="NCBI Taxonomy" id="2951"/>
    <lineage>
        <taxon>Eukaryota</taxon>
        <taxon>Sar</taxon>
        <taxon>Alveolata</taxon>
        <taxon>Dinophyceae</taxon>
        <taxon>Suessiales</taxon>
        <taxon>Symbiodiniaceae</taxon>
        <taxon>Symbiodinium</taxon>
    </lineage>
</organism>
<evidence type="ECO:0000256" key="1">
    <source>
        <dbReference type="SAM" id="MobiDB-lite"/>
    </source>
</evidence>
<gene>
    <name evidence="2" type="ORF">AK812_SmicGene29440</name>
</gene>